<dbReference type="EMBL" id="QJKJ01004112">
    <property type="protein sequence ID" value="RDX95510.1"/>
    <property type="molecule type" value="Genomic_DNA"/>
</dbReference>
<comment type="caution">
    <text evidence="2">The sequence shown here is derived from an EMBL/GenBank/DDBJ whole genome shotgun (WGS) entry which is preliminary data.</text>
</comment>
<organism evidence="2 3">
    <name type="scientific">Mucuna pruriens</name>
    <name type="common">Velvet bean</name>
    <name type="synonym">Dolichos pruriens</name>
    <dbReference type="NCBI Taxonomy" id="157652"/>
    <lineage>
        <taxon>Eukaryota</taxon>
        <taxon>Viridiplantae</taxon>
        <taxon>Streptophyta</taxon>
        <taxon>Embryophyta</taxon>
        <taxon>Tracheophyta</taxon>
        <taxon>Spermatophyta</taxon>
        <taxon>Magnoliopsida</taxon>
        <taxon>eudicotyledons</taxon>
        <taxon>Gunneridae</taxon>
        <taxon>Pentapetalae</taxon>
        <taxon>rosids</taxon>
        <taxon>fabids</taxon>
        <taxon>Fabales</taxon>
        <taxon>Fabaceae</taxon>
        <taxon>Papilionoideae</taxon>
        <taxon>50 kb inversion clade</taxon>
        <taxon>NPAAA clade</taxon>
        <taxon>indigoferoid/millettioid clade</taxon>
        <taxon>Phaseoleae</taxon>
        <taxon>Mucuna</taxon>
    </lineage>
</organism>
<accession>A0A371GY78</accession>
<evidence type="ECO:0000256" key="1">
    <source>
        <dbReference type="SAM" id="MobiDB-lite"/>
    </source>
</evidence>
<dbReference type="OrthoDB" id="1433759at2759"/>
<name>A0A371GY78_MUCPR</name>
<sequence>MEACKSSFQELKAMLVSPPILSKPREGTLIIVYLSISNKIPKIGKSRSSTSRHGLKAKAILPK</sequence>
<dbReference type="Proteomes" id="UP000257109">
    <property type="component" value="Unassembled WGS sequence"/>
</dbReference>
<feature type="non-terminal residue" evidence="2">
    <location>
        <position position="1"/>
    </location>
</feature>
<evidence type="ECO:0000313" key="2">
    <source>
        <dbReference type="EMBL" id="RDX95510.1"/>
    </source>
</evidence>
<protein>
    <submittedName>
        <fullName evidence="2">Uncharacterized protein</fullName>
    </submittedName>
</protein>
<gene>
    <name evidence="2" type="ORF">CR513_21967</name>
</gene>
<keyword evidence="3" id="KW-1185">Reference proteome</keyword>
<dbReference type="AlphaFoldDB" id="A0A371GY78"/>
<feature type="region of interest" description="Disordered" evidence="1">
    <location>
        <begin position="44"/>
        <end position="63"/>
    </location>
</feature>
<evidence type="ECO:0000313" key="3">
    <source>
        <dbReference type="Proteomes" id="UP000257109"/>
    </source>
</evidence>
<proteinExistence type="predicted"/>
<reference evidence="2" key="1">
    <citation type="submission" date="2018-05" db="EMBL/GenBank/DDBJ databases">
        <title>Draft genome of Mucuna pruriens seed.</title>
        <authorList>
            <person name="Nnadi N.E."/>
            <person name="Vos R."/>
            <person name="Hasami M.H."/>
            <person name="Devisetty U.K."/>
            <person name="Aguiy J.C."/>
        </authorList>
    </citation>
    <scope>NUCLEOTIDE SEQUENCE [LARGE SCALE GENOMIC DNA]</scope>
    <source>
        <strain evidence="2">JCA_2017</strain>
    </source>
</reference>